<dbReference type="EMBL" id="CAXKWB010004466">
    <property type="protein sequence ID" value="CAL4073798.1"/>
    <property type="molecule type" value="Genomic_DNA"/>
</dbReference>
<proteinExistence type="predicted"/>
<organism evidence="1 2">
    <name type="scientific">Meganyctiphanes norvegica</name>
    <name type="common">Northern krill</name>
    <name type="synonym">Thysanopoda norvegica</name>
    <dbReference type="NCBI Taxonomy" id="48144"/>
    <lineage>
        <taxon>Eukaryota</taxon>
        <taxon>Metazoa</taxon>
        <taxon>Ecdysozoa</taxon>
        <taxon>Arthropoda</taxon>
        <taxon>Crustacea</taxon>
        <taxon>Multicrustacea</taxon>
        <taxon>Malacostraca</taxon>
        <taxon>Eumalacostraca</taxon>
        <taxon>Eucarida</taxon>
        <taxon>Euphausiacea</taxon>
        <taxon>Euphausiidae</taxon>
        <taxon>Meganyctiphanes</taxon>
    </lineage>
</organism>
<evidence type="ECO:0000313" key="1">
    <source>
        <dbReference type="EMBL" id="CAL4073798.1"/>
    </source>
</evidence>
<keyword evidence="2" id="KW-1185">Reference proteome</keyword>
<accession>A0AAV2QB32</accession>
<reference evidence="1 2" key="1">
    <citation type="submission" date="2024-05" db="EMBL/GenBank/DDBJ databases">
        <authorList>
            <person name="Wallberg A."/>
        </authorList>
    </citation>
    <scope>NUCLEOTIDE SEQUENCE [LARGE SCALE GENOMIC DNA]</scope>
</reference>
<name>A0AAV2QB32_MEGNR</name>
<comment type="caution">
    <text evidence="1">The sequence shown here is derived from an EMBL/GenBank/DDBJ whole genome shotgun (WGS) entry which is preliminary data.</text>
</comment>
<sequence length="123" mass="13318">MQEILPGKSTCLTYLLASQICLPDTKNKPNGVLAPLGPHAKHGGAAYLLYLRRLSLNGRPKYYVNSLKVARALDEVPGESLLQAQHAWVKDSPAMVIDGFSATATDIACASKGRGLIKLWRES</sequence>
<evidence type="ECO:0000313" key="2">
    <source>
        <dbReference type="Proteomes" id="UP001497623"/>
    </source>
</evidence>
<dbReference type="Proteomes" id="UP001497623">
    <property type="component" value="Unassembled WGS sequence"/>
</dbReference>
<protein>
    <submittedName>
        <fullName evidence="1">Uncharacterized protein</fullName>
    </submittedName>
</protein>
<dbReference type="AlphaFoldDB" id="A0AAV2QB32"/>
<gene>
    <name evidence="1" type="ORF">MNOR_LOCUS9285</name>
</gene>